<accession>A0AAV0D8H7</accession>
<evidence type="ECO:0000313" key="2">
    <source>
        <dbReference type="EMBL" id="CAH9094727.1"/>
    </source>
</evidence>
<protein>
    <submittedName>
        <fullName evidence="2">Uncharacterized protein</fullName>
    </submittedName>
</protein>
<evidence type="ECO:0000313" key="3">
    <source>
        <dbReference type="Proteomes" id="UP001152523"/>
    </source>
</evidence>
<proteinExistence type="predicted"/>
<feature type="compositionally biased region" description="Polar residues" evidence="1">
    <location>
        <begin position="36"/>
        <end position="47"/>
    </location>
</feature>
<comment type="caution">
    <text evidence="2">The sequence shown here is derived from an EMBL/GenBank/DDBJ whole genome shotgun (WGS) entry which is preliminary data.</text>
</comment>
<sequence length="100" mass="10943">MCSMANSGGSNSSDLGRGRGRGRTSQSRSRHEESPRTSTGLHSTQGVFNRRPSLDVTSPNRRRDAKGSISRNGDEYSISRDAAVPNVNNPLIIHQMIWFG</sequence>
<dbReference type="AlphaFoldDB" id="A0AAV0D8H7"/>
<gene>
    <name evidence="2" type="ORF">CEPIT_LOCUS12981</name>
</gene>
<feature type="region of interest" description="Disordered" evidence="1">
    <location>
        <begin position="1"/>
        <end position="83"/>
    </location>
</feature>
<dbReference type="Proteomes" id="UP001152523">
    <property type="component" value="Unassembled WGS sequence"/>
</dbReference>
<organism evidence="2 3">
    <name type="scientific">Cuscuta epithymum</name>
    <dbReference type="NCBI Taxonomy" id="186058"/>
    <lineage>
        <taxon>Eukaryota</taxon>
        <taxon>Viridiplantae</taxon>
        <taxon>Streptophyta</taxon>
        <taxon>Embryophyta</taxon>
        <taxon>Tracheophyta</taxon>
        <taxon>Spermatophyta</taxon>
        <taxon>Magnoliopsida</taxon>
        <taxon>eudicotyledons</taxon>
        <taxon>Gunneridae</taxon>
        <taxon>Pentapetalae</taxon>
        <taxon>asterids</taxon>
        <taxon>lamiids</taxon>
        <taxon>Solanales</taxon>
        <taxon>Convolvulaceae</taxon>
        <taxon>Cuscuteae</taxon>
        <taxon>Cuscuta</taxon>
        <taxon>Cuscuta subgen. Cuscuta</taxon>
    </lineage>
</organism>
<evidence type="ECO:0000256" key="1">
    <source>
        <dbReference type="SAM" id="MobiDB-lite"/>
    </source>
</evidence>
<dbReference type="EMBL" id="CAMAPF010000082">
    <property type="protein sequence ID" value="CAH9094727.1"/>
    <property type="molecule type" value="Genomic_DNA"/>
</dbReference>
<reference evidence="2" key="1">
    <citation type="submission" date="2022-07" db="EMBL/GenBank/DDBJ databases">
        <authorList>
            <person name="Macas J."/>
            <person name="Novak P."/>
            <person name="Neumann P."/>
        </authorList>
    </citation>
    <scope>NUCLEOTIDE SEQUENCE</scope>
</reference>
<keyword evidence="3" id="KW-1185">Reference proteome</keyword>
<feature type="compositionally biased region" description="Basic and acidic residues" evidence="1">
    <location>
        <begin position="61"/>
        <end position="78"/>
    </location>
</feature>
<name>A0AAV0D8H7_9ASTE</name>